<protein>
    <submittedName>
        <fullName evidence="1">Uncharacterized protein</fullName>
    </submittedName>
</protein>
<reference evidence="1 2" key="1">
    <citation type="submission" date="2017-03" db="EMBL/GenBank/DDBJ databases">
        <title>Genome sequence of Methanobrevibacter thaueri.</title>
        <authorList>
            <person name="Poehlein A."/>
            <person name="Seedorf H."/>
            <person name="Daniel R."/>
        </authorList>
    </citation>
    <scope>NUCLEOTIDE SEQUENCE [LARGE SCALE GENOMIC DNA]</scope>
    <source>
        <strain evidence="1 2">DSM 11995</strain>
    </source>
</reference>
<accession>A0A315XJV9</accession>
<dbReference type="RefSeq" id="WP_165814068.1">
    <property type="nucleotide sequence ID" value="NZ_JBGUNC010000009.1"/>
</dbReference>
<comment type="caution">
    <text evidence="1">The sequence shown here is derived from an EMBL/GenBank/DDBJ whole genome shotgun (WGS) entry which is preliminary data.</text>
</comment>
<gene>
    <name evidence="1" type="ORF">MBBTH_19140</name>
</gene>
<dbReference type="Proteomes" id="UP000251717">
    <property type="component" value="Unassembled WGS sequence"/>
</dbReference>
<evidence type="ECO:0000313" key="1">
    <source>
        <dbReference type="EMBL" id="PWB85315.1"/>
    </source>
</evidence>
<dbReference type="AlphaFoldDB" id="A0A315XJV9"/>
<organism evidence="1 2">
    <name type="scientific">Methanobrevibacter thaueri</name>
    <dbReference type="NCBI Taxonomy" id="190975"/>
    <lineage>
        <taxon>Archaea</taxon>
        <taxon>Methanobacteriati</taxon>
        <taxon>Methanobacteriota</taxon>
        <taxon>Methanomada group</taxon>
        <taxon>Methanobacteria</taxon>
        <taxon>Methanobacteriales</taxon>
        <taxon>Methanobacteriaceae</taxon>
        <taxon>Methanobrevibacter</taxon>
    </lineage>
</organism>
<keyword evidence="2" id="KW-1185">Reference proteome</keyword>
<dbReference type="OrthoDB" id="73058at2157"/>
<dbReference type="EMBL" id="MZGS01000028">
    <property type="protein sequence ID" value="PWB85315.1"/>
    <property type="molecule type" value="Genomic_DNA"/>
</dbReference>
<proteinExistence type="predicted"/>
<sequence>MSEEKIETCFICGQKFDMNKAELGYYRNGKFPICDFCADFYRFYNEDLTSKK</sequence>
<evidence type="ECO:0000313" key="2">
    <source>
        <dbReference type="Proteomes" id="UP000251717"/>
    </source>
</evidence>
<name>A0A315XJV9_9EURY</name>